<name>A0A445ABM4_ARAHY</name>
<evidence type="ECO:0000313" key="2">
    <source>
        <dbReference type="EMBL" id="RYR23809.1"/>
    </source>
</evidence>
<evidence type="ECO:0000313" key="3">
    <source>
        <dbReference type="Proteomes" id="UP000289738"/>
    </source>
</evidence>
<dbReference type="PANTHER" id="PTHR46410:SF1">
    <property type="entry name" value="AT-RICH INTERACTIVE DOMAIN-CONTAINING PROTEIN 1"/>
    <property type="match status" value="1"/>
</dbReference>
<sequence length="852" mass="96217">MTTMKKIHGGNYLNLVSSSSSKSSDEEDKGVLNQEYHHHDLDVDTTVCVLNQFILDDSILANYDGKGRGDSSDDEIQVLEEFNVKNKNCGGCDGDDNTRKDIDGDQTMTTSKNIHSDNYVNLVSSSSSESSDEEDKGVPNQKYHHHDLDIDTTVCVLNQFILDDSILAEYGRKEGGDSSDDEIQVLKEFDVEDKKCGGCDDNDNNRKGDNNSMELLSWVKNVAVNSYGESKVSLTCNNKNPKKKKVLSYREAASNKKRFRSSREQQFWKSQKMCPSLYEEEPKDGMYNLRKKLKKNNNGRFSSKKFTFSIRTSLIASLDPDDSKEQQEKKHMVKKVSNNSKQKSFFDRHVRVKHVSIGPRHQIMVPEWNGGGAASSESDSKWFGTRIWPLKDGMNPRVMIERDPIGKGRQDSCGCSARGLVDCVGFHVAEKRTKLKLELDIGGDQTITTSKNIHGGNYLNLVSSSSSESSDEEDKGVPNQEYHHHDLDIDTLLFIDGRLTSQTTCYKTVQPTSTTCQHATCVLLPRWNYASGVLMEDTTVCVLNQFILDDSILAEYGRKEGGDSSDDEIQVLKKFDVEDKKCGGCDDNDNNRKGDNNSMELLSWVKNVAVNSYGKSKVGLTCNNKNPKKKKVLSYREAASNKKRFKSSREQQFWKSQKMCPSLYEEELKDGIYNLRKKLKKNNNGKFSPKKSTFSIRTSSNASLDPDDSEEQQEKKHMVKKVSNNSKQKSFFDRHVRVKHVPIGPKHQIMVPEWNGGGATSSESDSKWFGTRIWPLKDGMNPRVMIERDPIGKGRQDSCGCSARGLVDCVGFHVAEKRTKLKLELGRAFYELDLDKPRADTRNLLSEEEEEE</sequence>
<dbReference type="EMBL" id="SDMP01000012">
    <property type="protein sequence ID" value="RYR23809.1"/>
    <property type="molecule type" value="Genomic_DNA"/>
</dbReference>
<accession>A0A445ABM4</accession>
<feature type="region of interest" description="Disordered" evidence="1">
    <location>
        <begin position="93"/>
        <end position="112"/>
    </location>
</feature>
<feature type="region of interest" description="Disordered" evidence="1">
    <location>
        <begin position="319"/>
        <end position="339"/>
    </location>
</feature>
<protein>
    <submittedName>
        <fullName evidence="2">Uncharacterized protein</fullName>
    </submittedName>
</protein>
<feature type="region of interest" description="Disordered" evidence="1">
    <location>
        <begin position="123"/>
        <end position="144"/>
    </location>
</feature>
<dbReference type="AlphaFoldDB" id="A0A445ABM4"/>
<comment type="caution">
    <text evidence="2">The sequence shown here is derived from an EMBL/GenBank/DDBJ whole genome shotgun (WGS) entry which is preliminary data.</text>
</comment>
<proteinExistence type="predicted"/>
<dbReference type="PANTHER" id="PTHR46410">
    <property type="entry name" value="AT-RICH INTERACTIVE DOMAIN-CONTAINING PROTEIN 2"/>
    <property type="match status" value="1"/>
</dbReference>
<evidence type="ECO:0000256" key="1">
    <source>
        <dbReference type="SAM" id="MobiDB-lite"/>
    </source>
</evidence>
<dbReference type="Proteomes" id="UP000289738">
    <property type="component" value="Chromosome B02"/>
</dbReference>
<gene>
    <name evidence="2" type="ORF">Ahy_B02g057302</name>
</gene>
<keyword evidence="3" id="KW-1185">Reference proteome</keyword>
<reference evidence="2 3" key="1">
    <citation type="submission" date="2019-01" db="EMBL/GenBank/DDBJ databases">
        <title>Sequencing of cultivated peanut Arachis hypogaea provides insights into genome evolution and oil improvement.</title>
        <authorList>
            <person name="Chen X."/>
        </authorList>
    </citation>
    <scope>NUCLEOTIDE SEQUENCE [LARGE SCALE GENOMIC DNA]</scope>
    <source>
        <strain evidence="3">cv. Fuhuasheng</strain>
        <tissue evidence="2">Leaves</tissue>
    </source>
</reference>
<feature type="compositionally biased region" description="Basic and acidic residues" evidence="1">
    <location>
        <begin position="321"/>
        <end position="330"/>
    </location>
</feature>
<feature type="compositionally biased region" description="Polar residues" evidence="1">
    <location>
        <begin position="690"/>
        <end position="703"/>
    </location>
</feature>
<organism evidence="2 3">
    <name type="scientific">Arachis hypogaea</name>
    <name type="common">Peanut</name>
    <dbReference type="NCBI Taxonomy" id="3818"/>
    <lineage>
        <taxon>Eukaryota</taxon>
        <taxon>Viridiplantae</taxon>
        <taxon>Streptophyta</taxon>
        <taxon>Embryophyta</taxon>
        <taxon>Tracheophyta</taxon>
        <taxon>Spermatophyta</taxon>
        <taxon>Magnoliopsida</taxon>
        <taxon>eudicotyledons</taxon>
        <taxon>Gunneridae</taxon>
        <taxon>Pentapetalae</taxon>
        <taxon>rosids</taxon>
        <taxon>fabids</taxon>
        <taxon>Fabales</taxon>
        <taxon>Fabaceae</taxon>
        <taxon>Papilionoideae</taxon>
        <taxon>50 kb inversion clade</taxon>
        <taxon>dalbergioids sensu lato</taxon>
        <taxon>Dalbergieae</taxon>
        <taxon>Pterocarpus clade</taxon>
        <taxon>Arachis</taxon>
    </lineage>
</organism>
<feature type="region of interest" description="Disordered" evidence="1">
    <location>
        <begin position="681"/>
        <end position="725"/>
    </location>
</feature>